<evidence type="ECO:0000313" key="1">
    <source>
        <dbReference type="EMBL" id="QOW61134.1"/>
    </source>
</evidence>
<dbReference type="GeneID" id="301091278"/>
<protein>
    <submittedName>
        <fullName evidence="1">Uncharacterized protein</fullName>
    </submittedName>
</protein>
<accession>A0A7S6WQA9</accession>
<reference evidence="1 2" key="1">
    <citation type="submission" date="2020-09" db="EMBL/GenBank/DDBJ databases">
        <title>Characterization of Treponema spp. from bovine digital dermatitis in Korea.</title>
        <authorList>
            <person name="Espiritu H.M."/>
            <person name="Cho Y.I."/>
            <person name="Mamuad L."/>
        </authorList>
    </citation>
    <scope>NUCLEOTIDE SEQUENCE [LARGE SCALE GENOMIC DNA]</scope>
    <source>
        <strain evidence="1 2">KS1</strain>
    </source>
</reference>
<proteinExistence type="predicted"/>
<name>A0A7S6WQA9_9SPIR</name>
<dbReference type="Proteomes" id="UP000593915">
    <property type="component" value="Chromosome"/>
</dbReference>
<dbReference type="AlphaFoldDB" id="A0A7S6WQA9"/>
<sequence length="47" mass="5597">MKNLLKKIKINRKNTEPLRVETLTYQNKLHEQTLLWKASVPATNLFM</sequence>
<evidence type="ECO:0000313" key="2">
    <source>
        <dbReference type="Proteomes" id="UP000593915"/>
    </source>
</evidence>
<organism evidence="1 2">
    <name type="scientific">Treponema pedis</name>
    <dbReference type="NCBI Taxonomy" id="409322"/>
    <lineage>
        <taxon>Bacteria</taxon>
        <taxon>Pseudomonadati</taxon>
        <taxon>Spirochaetota</taxon>
        <taxon>Spirochaetia</taxon>
        <taxon>Spirochaetales</taxon>
        <taxon>Treponemataceae</taxon>
        <taxon>Treponema</taxon>
    </lineage>
</organism>
<dbReference type="EMBL" id="CP061839">
    <property type="protein sequence ID" value="QOW61134.1"/>
    <property type="molecule type" value="Genomic_DNA"/>
</dbReference>
<dbReference type="RefSeq" id="WP_020964905.1">
    <property type="nucleotide sequence ID" value="NZ_CP045670.1"/>
</dbReference>
<gene>
    <name evidence="1" type="ORF">IFE08_01605</name>
</gene>